<dbReference type="InterPro" id="IPR029052">
    <property type="entry name" value="Metallo-depent_PP-like"/>
</dbReference>
<dbReference type="Gene3D" id="3.60.21.10">
    <property type="match status" value="1"/>
</dbReference>
<dbReference type="PANTHER" id="PTHR31302:SF22">
    <property type="entry name" value="PHOSPHOESTERASE"/>
    <property type="match status" value="1"/>
</dbReference>
<dbReference type="SUPFAM" id="SSF56300">
    <property type="entry name" value="Metallo-dependent phosphatases"/>
    <property type="match status" value="1"/>
</dbReference>
<dbReference type="eggNOG" id="COG1768">
    <property type="taxonomic scope" value="Bacteria"/>
</dbReference>
<accession>U7UR11</accession>
<dbReference type="InterPro" id="IPR014578">
    <property type="entry name" value="Pesterase_CT488"/>
</dbReference>
<evidence type="ECO:0000313" key="2">
    <source>
        <dbReference type="EMBL" id="ERT61760.1"/>
    </source>
</evidence>
<evidence type="ECO:0000313" key="3">
    <source>
        <dbReference type="Proteomes" id="UP000017090"/>
    </source>
</evidence>
<gene>
    <name evidence="2" type="ORF">HMPREF1250_2250</name>
</gene>
<dbReference type="PATRIC" id="fig|1111454.3.peg.587"/>
<dbReference type="OrthoDB" id="8610138at2"/>
<dbReference type="RefSeq" id="WP_023053050.1">
    <property type="nucleotide sequence ID" value="NZ_AWXA01000008.1"/>
</dbReference>
<dbReference type="EMBL" id="AWXA01000008">
    <property type="protein sequence ID" value="ERT61760.1"/>
    <property type="molecule type" value="Genomic_DNA"/>
</dbReference>
<proteinExistence type="predicted"/>
<reference evidence="2 3" key="1">
    <citation type="submission" date="2013-09" db="EMBL/GenBank/DDBJ databases">
        <authorList>
            <person name="Durkin A.S."/>
            <person name="Haft D.R."/>
            <person name="McCorrison J."/>
            <person name="Torralba M."/>
            <person name="Gillis M."/>
            <person name="Haft D.H."/>
            <person name="Methe B."/>
            <person name="Sutton G."/>
            <person name="Nelson K.E."/>
        </authorList>
    </citation>
    <scope>NUCLEOTIDE SEQUENCE [LARGE SCALE GENOMIC DNA]</scope>
    <source>
        <strain evidence="2 3">BV3C16-1</strain>
    </source>
</reference>
<dbReference type="GO" id="GO:0016787">
    <property type="term" value="F:hydrolase activity"/>
    <property type="evidence" value="ECO:0007669"/>
    <property type="project" value="InterPro"/>
</dbReference>
<name>U7UR11_9FIRM</name>
<keyword evidence="3" id="KW-1185">Reference proteome</keyword>
<dbReference type="STRING" id="1111454.HMPREF1250_2250"/>
<dbReference type="Pfam" id="PF00149">
    <property type="entry name" value="Metallophos"/>
    <property type="match status" value="1"/>
</dbReference>
<sequence>MRLFAIGDLHLSGNPPKKPMTVFGPRWENHWQRICTDWRSRVSPDDTVLIAGDISWAMRLKDAQEDLDEIRALPGHKVLIRGNHDFWWESAGKLNRLDSGNNMTYLHGTTITLDNNRIAVCGTHGWVSPGDIHYEEERDAKPYRRELLRVERTLEEAAKLGCDHTLLLLHYPPVCDLTKPSGFTELLAKYKVPLCVFGHLHGMQSNTMFPRRYNGTLLQLVSADYRDCKLLEITFDENGGA</sequence>
<feature type="domain" description="Calcineurin-like phosphoesterase" evidence="1">
    <location>
        <begin position="1"/>
        <end position="202"/>
    </location>
</feature>
<protein>
    <submittedName>
        <fullName evidence="2">Calcineurin-like phosphoesterase family protein</fullName>
    </submittedName>
</protein>
<evidence type="ECO:0000259" key="1">
    <source>
        <dbReference type="Pfam" id="PF00149"/>
    </source>
</evidence>
<dbReference type="PANTHER" id="PTHR31302">
    <property type="entry name" value="TRANSMEMBRANE PROTEIN WITH METALLOPHOSPHOESTERASE DOMAIN-RELATED"/>
    <property type="match status" value="1"/>
</dbReference>
<dbReference type="Proteomes" id="UP000017090">
    <property type="component" value="Unassembled WGS sequence"/>
</dbReference>
<dbReference type="PIRSF" id="PIRSF033094">
    <property type="entry name" value="Pesterase_CT488"/>
    <property type="match status" value="1"/>
</dbReference>
<dbReference type="InterPro" id="IPR051158">
    <property type="entry name" value="Metallophosphoesterase_sf"/>
</dbReference>
<organism evidence="2 3">
    <name type="scientific">Megasphaera vaginalis</name>
    <name type="common">ex Srinivasan et al. 2021</name>
    <dbReference type="NCBI Taxonomy" id="1111454"/>
    <lineage>
        <taxon>Bacteria</taxon>
        <taxon>Bacillati</taxon>
        <taxon>Bacillota</taxon>
        <taxon>Negativicutes</taxon>
        <taxon>Veillonellales</taxon>
        <taxon>Veillonellaceae</taxon>
        <taxon>Megasphaera</taxon>
    </lineage>
</organism>
<dbReference type="AlphaFoldDB" id="U7UR11"/>
<dbReference type="InterPro" id="IPR004843">
    <property type="entry name" value="Calcineurin-like_PHP"/>
</dbReference>
<comment type="caution">
    <text evidence="2">The sequence shown here is derived from an EMBL/GenBank/DDBJ whole genome shotgun (WGS) entry which is preliminary data.</text>
</comment>